<evidence type="ECO:0000256" key="1">
    <source>
        <dbReference type="ARBA" id="ARBA00008324"/>
    </source>
</evidence>
<keyword evidence="4" id="KW-1185">Reference proteome</keyword>
<dbReference type="NCBIfam" id="TIGR00369">
    <property type="entry name" value="unchar_dom_1"/>
    <property type="match status" value="1"/>
</dbReference>
<keyword evidence="2" id="KW-0378">Hydrolase</keyword>
<dbReference type="OrthoDB" id="46529at2759"/>
<dbReference type="PANTHER" id="PTHR21660">
    <property type="entry name" value="THIOESTERASE SUPERFAMILY MEMBER-RELATED"/>
    <property type="match status" value="1"/>
</dbReference>
<dbReference type="InterPro" id="IPR003736">
    <property type="entry name" value="PAAI_dom"/>
</dbReference>
<protein>
    <submittedName>
        <fullName evidence="3">Putative HotDog domain-containing protein</fullName>
    </submittedName>
</protein>
<proteinExistence type="inferred from homology"/>
<accession>A0A6A4NJB4</accession>
<dbReference type="Pfam" id="PF03061">
    <property type="entry name" value="4HBT"/>
    <property type="match status" value="1"/>
</dbReference>
<dbReference type="InterPro" id="IPR029069">
    <property type="entry name" value="HotDog_dom_sf"/>
</dbReference>
<evidence type="ECO:0000313" key="4">
    <source>
        <dbReference type="Proteomes" id="UP000447434"/>
    </source>
</evidence>
<dbReference type="InterPro" id="IPR039298">
    <property type="entry name" value="ACOT13"/>
</dbReference>
<sequence length="175" mass="19017">MAVKPSYSSSTTLPISNKSDPEHVSYTLDFLKRMGIDETVPQSCNVTDFYSKFYGNFIKVNHIQRGRISSTITVKPPTCNSYGTLHGGSVGTYAELLSTACARTVVAEDKEIFLGEISVSYLSAAPTDSEVVADVSVVKSGRNVTVIAMEFKLKKTGTLIYIAHATFYNTPVAKL</sequence>
<evidence type="ECO:0000256" key="2">
    <source>
        <dbReference type="ARBA" id="ARBA00022801"/>
    </source>
</evidence>
<dbReference type="AlphaFoldDB" id="A0A6A4NJB4"/>
<comment type="caution">
    <text evidence="3">The sequence shown here is derived from an EMBL/GenBank/DDBJ whole genome shotgun (WGS) entry which is preliminary data.</text>
</comment>
<evidence type="ECO:0000313" key="3">
    <source>
        <dbReference type="EMBL" id="KAE9592243.1"/>
    </source>
</evidence>
<dbReference type="InterPro" id="IPR006683">
    <property type="entry name" value="Thioestr_dom"/>
</dbReference>
<dbReference type="PANTHER" id="PTHR21660:SF12">
    <property type="entry name" value="OS07G0462700 PROTEIN"/>
    <property type="match status" value="1"/>
</dbReference>
<gene>
    <name evidence="3" type="ORF">Lalb_Chr19g0127151</name>
</gene>
<dbReference type="Gene3D" id="3.10.129.10">
    <property type="entry name" value="Hotdog Thioesterase"/>
    <property type="match status" value="1"/>
</dbReference>
<organism evidence="3 4">
    <name type="scientific">Lupinus albus</name>
    <name type="common">White lupine</name>
    <name type="synonym">Lupinus termis</name>
    <dbReference type="NCBI Taxonomy" id="3870"/>
    <lineage>
        <taxon>Eukaryota</taxon>
        <taxon>Viridiplantae</taxon>
        <taxon>Streptophyta</taxon>
        <taxon>Embryophyta</taxon>
        <taxon>Tracheophyta</taxon>
        <taxon>Spermatophyta</taxon>
        <taxon>Magnoliopsida</taxon>
        <taxon>eudicotyledons</taxon>
        <taxon>Gunneridae</taxon>
        <taxon>Pentapetalae</taxon>
        <taxon>rosids</taxon>
        <taxon>fabids</taxon>
        <taxon>Fabales</taxon>
        <taxon>Fabaceae</taxon>
        <taxon>Papilionoideae</taxon>
        <taxon>50 kb inversion clade</taxon>
        <taxon>genistoids sensu lato</taxon>
        <taxon>core genistoids</taxon>
        <taxon>Genisteae</taxon>
        <taxon>Lupinus</taxon>
    </lineage>
</organism>
<dbReference type="EMBL" id="WOCE01000019">
    <property type="protein sequence ID" value="KAE9592243.1"/>
    <property type="molecule type" value="Genomic_DNA"/>
</dbReference>
<reference evidence="4" key="1">
    <citation type="journal article" date="2020" name="Nat. Commun.">
        <title>Genome sequence of the cluster root forming white lupin.</title>
        <authorList>
            <person name="Hufnagel B."/>
            <person name="Marques A."/>
            <person name="Soriano A."/>
            <person name="Marques L."/>
            <person name="Divol F."/>
            <person name="Doumas P."/>
            <person name="Sallet E."/>
            <person name="Mancinotti D."/>
            <person name="Carrere S."/>
            <person name="Marande W."/>
            <person name="Arribat S."/>
            <person name="Keller J."/>
            <person name="Huneau C."/>
            <person name="Blein T."/>
            <person name="Aime D."/>
            <person name="Laguerre M."/>
            <person name="Taylor J."/>
            <person name="Schubert V."/>
            <person name="Nelson M."/>
            <person name="Geu-Flores F."/>
            <person name="Crespi M."/>
            <person name="Gallardo-Guerrero K."/>
            <person name="Delaux P.-M."/>
            <person name="Salse J."/>
            <person name="Berges H."/>
            <person name="Guyot R."/>
            <person name="Gouzy J."/>
            <person name="Peret B."/>
        </authorList>
    </citation>
    <scope>NUCLEOTIDE SEQUENCE [LARGE SCALE GENOMIC DNA]</scope>
    <source>
        <strain evidence="4">cv. Amiga</strain>
    </source>
</reference>
<dbReference type="GO" id="GO:0047617">
    <property type="term" value="F:fatty acyl-CoA hydrolase activity"/>
    <property type="evidence" value="ECO:0007669"/>
    <property type="project" value="InterPro"/>
</dbReference>
<dbReference type="CDD" id="cd03443">
    <property type="entry name" value="PaaI_thioesterase"/>
    <property type="match status" value="1"/>
</dbReference>
<dbReference type="SUPFAM" id="SSF54637">
    <property type="entry name" value="Thioesterase/thiol ester dehydrase-isomerase"/>
    <property type="match status" value="1"/>
</dbReference>
<comment type="similarity">
    <text evidence="1">Belongs to the thioesterase PaaI family.</text>
</comment>
<dbReference type="Proteomes" id="UP000447434">
    <property type="component" value="Chromosome 19"/>
</dbReference>
<name>A0A6A4NJB4_LUPAL</name>